<dbReference type="EMBL" id="CM004469">
    <property type="protein sequence ID" value="OCT91078.1"/>
    <property type="molecule type" value="Genomic_DNA"/>
</dbReference>
<protein>
    <submittedName>
        <fullName evidence="1">Uncharacterized protein</fullName>
    </submittedName>
</protein>
<proteinExistence type="predicted"/>
<dbReference type="AlphaFoldDB" id="A0A974DG93"/>
<evidence type="ECO:0000313" key="1">
    <source>
        <dbReference type="EMBL" id="OCT91078.1"/>
    </source>
</evidence>
<dbReference type="Proteomes" id="UP000694892">
    <property type="component" value="Chromosome 2S"/>
</dbReference>
<sequence>MLYIENRKIILWDLTNHLIYPSNLMLLVKSDDIMVRLYEVQWYYGLERKLRQQQKCHIGGGSNLSKIEFSN</sequence>
<gene>
    <name evidence="1" type="ORF">XELAEV_18014133mg</name>
</gene>
<evidence type="ECO:0000313" key="2">
    <source>
        <dbReference type="Proteomes" id="UP000694892"/>
    </source>
</evidence>
<accession>A0A974DG93</accession>
<reference evidence="2" key="1">
    <citation type="journal article" date="2016" name="Nature">
        <title>Genome evolution in the allotetraploid frog Xenopus laevis.</title>
        <authorList>
            <person name="Session A.M."/>
            <person name="Uno Y."/>
            <person name="Kwon T."/>
            <person name="Chapman J.A."/>
            <person name="Toyoda A."/>
            <person name="Takahashi S."/>
            <person name="Fukui A."/>
            <person name="Hikosaka A."/>
            <person name="Suzuki A."/>
            <person name="Kondo M."/>
            <person name="van Heeringen S.J."/>
            <person name="Quigley I."/>
            <person name="Heinz S."/>
            <person name="Ogino H."/>
            <person name="Ochi H."/>
            <person name="Hellsten U."/>
            <person name="Lyons J.B."/>
            <person name="Simakov O."/>
            <person name="Putnam N."/>
            <person name="Stites J."/>
            <person name="Kuroki Y."/>
            <person name="Tanaka T."/>
            <person name="Michiue T."/>
            <person name="Watanabe M."/>
            <person name="Bogdanovic O."/>
            <person name="Lister R."/>
            <person name="Georgiou G."/>
            <person name="Paranjpe S.S."/>
            <person name="van Kruijsbergen I."/>
            <person name="Shu S."/>
            <person name="Carlson J."/>
            <person name="Kinoshita T."/>
            <person name="Ohta Y."/>
            <person name="Mawaribuchi S."/>
            <person name="Jenkins J."/>
            <person name="Grimwood J."/>
            <person name="Schmutz J."/>
            <person name="Mitros T."/>
            <person name="Mozaffari S.V."/>
            <person name="Suzuki Y."/>
            <person name="Haramoto Y."/>
            <person name="Yamamoto T.S."/>
            <person name="Takagi C."/>
            <person name="Heald R."/>
            <person name="Miller K."/>
            <person name="Haudenschild C."/>
            <person name="Kitzman J."/>
            <person name="Nakayama T."/>
            <person name="Izutsu Y."/>
            <person name="Robert J."/>
            <person name="Fortriede J."/>
            <person name="Burns K."/>
            <person name="Lotay V."/>
            <person name="Karimi K."/>
            <person name="Yasuoka Y."/>
            <person name="Dichmann D.S."/>
            <person name="Flajnik M.F."/>
            <person name="Houston D.W."/>
            <person name="Shendure J."/>
            <person name="DuPasquier L."/>
            <person name="Vize P.D."/>
            <person name="Zorn A.M."/>
            <person name="Ito M."/>
            <person name="Marcotte E.M."/>
            <person name="Wallingford J.B."/>
            <person name="Ito Y."/>
            <person name="Asashima M."/>
            <person name="Ueno N."/>
            <person name="Matsuda Y."/>
            <person name="Veenstra G.J."/>
            <person name="Fujiyama A."/>
            <person name="Harland R.M."/>
            <person name="Taira M."/>
            <person name="Rokhsar D.S."/>
        </authorList>
    </citation>
    <scope>NUCLEOTIDE SEQUENCE [LARGE SCALE GENOMIC DNA]</scope>
    <source>
        <strain evidence="2">J</strain>
    </source>
</reference>
<name>A0A974DG93_XENLA</name>
<organism evidence="1 2">
    <name type="scientific">Xenopus laevis</name>
    <name type="common">African clawed frog</name>
    <dbReference type="NCBI Taxonomy" id="8355"/>
    <lineage>
        <taxon>Eukaryota</taxon>
        <taxon>Metazoa</taxon>
        <taxon>Chordata</taxon>
        <taxon>Craniata</taxon>
        <taxon>Vertebrata</taxon>
        <taxon>Euteleostomi</taxon>
        <taxon>Amphibia</taxon>
        <taxon>Batrachia</taxon>
        <taxon>Anura</taxon>
        <taxon>Pipoidea</taxon>
        <taxon>Pipidae</taxon>
        <taxon>Xenopodinae</taxon>
        <taxon>Xenopus</taxon>
        <taxon>Xenopus</taxon>
    </lineage>
</organism>